<proteinExistence type="predicted"/>
<evidence type="ECO:0000313" key="2">
    <source>
        <dbReference type="Proteomes" id="UP001050975"/>
    </source>
</evidence>
<name>A0AAV3XRI9_9CYAN</name>
<dbReference type="EMBL" id="BLAY01000191">
    <property type="protein sequence ID" value="GET42970.1"/>
    <property type="molecule type" value="Genomic_DNA"/>
</dbReference>
<dbReference type="RefSeq" id="WP_226591284.1">
    <property type="nucleotide sequence ID" value="NZ_BLAY01000191.1"/>
</dbReference>
<protein>
    <submittedName>
        <fullName evidence="1">Uncharacterized protein</fullName>
    </submittedName>
</protein>
<evidence type="ECO:0000313" key="1">
    <source>
        <dbReference type="EMBL" id="GET42970.1"/>
    </source>
</evidence>
<gene>
    <name evidence="1" type="ORF">MiSe_77890</name>
</gene>
<dbReference type="AlphaFoldDB" id="A0AAV3XRI9"/>
<organism evidence="1 2">
    <name type="scientific">Microseira wollei NIES-4236</name>
    <dbReference type="NCBI Taxonomy" id="2530354"/>
    <lineage>
        <taxon>Bacteria</taxon>
        <taxon>Bacillati</taxon>
        <taxon>Cyanobacteriota</taxon>
        <taxon>Cyanophyceae</taxon>
        <taxon>Oscillatoriophycideae</taxon>
        <taxon>Aerosakkonematales</taxon>
        <taxon>Aerosakkonemataceae</taxon>
        <taxon>Microseira</taxon>
    </lineage>
</organism>
<comment type="caution">
    <text evidence="1">The sequence shown here is derived from an EMBL/GenBank/DDBJ whole genome shotgun (WGS) entry which is preliminary data.</text>
</comment>
<reference evidence="1" key="1">
    <citation type="submission" date="2019-10" db="EMBL/GenBank/DDBJ databases">
        <title>Draft genome sequece of Microseira wollei NIES-4236.</title>
        <authorList>
            <person name="Yamaguchi H."/>
            <person name="Suzuki S."/>
            <person name="Kawachi M."/>
        </authorList>
    </citation>
    <scope>NUCLEOTIDE SEQUENCE</scope>
    <source>
        <strain evidence="1">NIES-4236</strain>
    </source>
</reference>
<sequence length="53" mass="5938">MENVYNSDADGFGITCAEQAKIDFWGTATENLLVEGRRFWGTVGENLLVEGRR</sequence>
<keyword evidence="2" id="KW-1185">Reference proteome</keyword>
<dbReference type="Proteomes" id="UP001050975">
    <property type="component" value="Unassembled WGS sequence"/>
</dbReference>
<accession>A0AAV3XRI9</accession>